<sequence>MATTFTRFVVFLDTHTDVRPYVKTLHLLHRRGPSAPSPAPELDIGTLSAILSHLSNLHTLHMRLLFLKGRDNALATYPKRFSLHQLQLIQCSRASHIEDSLLDIMDFISLFEHIGTLIFDMSFWVKPARAPLTGWYPPGAVEIGHMAANVNELWWRKASGMIGQLLGRSPGPRALTFRCGRYWPDVCNTGAILRLAGMHLRSLALDFSVLYLKEPLSTAQVTAGMSFAGLPCLEDVHFVLFLQDPKETMGQGWAFSRVCGDMLLSAARSRTLAMITLTIQMPNDEPTKLSENAIDWPHLNASIRGLSALRRVSVLYMCLTPQATPADDRTMQITRQGLSVAASKEILTVEIKYGCEELRGTGGNPIPASFELPASLARSPSATLTSTLHTLVFLILPRLTRAPQLQNNRFTSQRPARVHADDGRRAAVVVTAFSRHREHPKGPAEAALPRRPFSEHHHLDGFQLLPKRPETSRRVLSHPIASTPNCLLMWLLHTKTLELKEVTKPEDNEYAILSHVWEDSDRTQTFHDIRAIHAQCVLSGEDPRCLVTEKVRRFCLYAERAGYDWVWLDTSCIDKSSSAELSEAINSMFAWYKQAGACYAYLCDVDDDDDPRSPESGFRRSRWHTRGWTLQELIAPQKVIFLSRGWLTIGSKVALVGVLADVSGIDRALLACRPGVSYGSFSVARRMSWASARETTRVEDRAYCLMGLFGITMPIIYGEGVRAFARLQAEILRTVYDDSVFAWGPIHSDLAFFDRGRLCIEPNHMPASIASDDDAPMLFVSGHLRWTGTYSLPLATSPSDFASSADYAPLSSRALPLETAGTDGQYMFTSHGLSIGMPISIDPLPVKVAGKNGLIDSNV</sequence>
<evidence type="ECO:0000313" key="3">
    <source>
        <dbReference type="EMBL" id="RDX47249.1"/>
    </source>
</evidence>
<keyword evidence="4" id="KW-1185">Reference proteome</keyword>
<accession>A0A371D423</accession>
<feature type="domain" description="Heterokaryon incompatibility" evidence="1">
    <location>
        <begin position="510"/>
        <end position="609"/>
    </location>
</feature>
<dbReference type="PANTHER" id="PTHR10622">
    <property type="entry name" value="HET DOMAIN-CONTAINING PROTEIN"/>
    <property type="match status" value="1"/>
</dbReference>
<dbReference type="InterPro" id="IPR058525">
    <property type="entry name" value="DUF8212"/>
</dbReference>
<dbReference type="EMBL" id="KZ857420">
    <property type="protein sequence ID" value="RDX47249.1"/>
    <property type="molecule type" value="Genomic_DNA"/>
</dbReference>
<dbReference type="Pfam" id="PF06985">
    <property type="entry name" value="HET"/>
    <property type="match status" value="1"/>
</dbReference>
<evidence type="ECO:0000313" key="4">
    <source>
        <dbReference type="Proteomes" id="UP000256964"/>
    </source>
</evidence>
<dbReference type="Pfam" id="PF26640">
    <property type="entry name" value="DUF8212"/>
    <property type="match status" value="1"/>
</dbReference>
<dbReference type="Proteomes" id="UP000256964">
    <property type="component" value="Unassembled WGS sequence"/>
</dbReference>
<dbReference type="PANTHER" id="PTHR10622:SF10">
    <property type="entry name" value="HET DOMAIN-CONTAINING PROTEIN"/>
    <property type="match status" value="1"/>
</dbReference>
<evidence type="ECO:0000259" key="1">
    <source>
        <dbReference type="Pfam" id="PF06985"/>
    </source>
</evidence>
<dbReference type="AlphaFoldDB" id="A0A371D423"/>
<dbReference type="OrthoDB" id="2755027at2759"/>
<reference evidence="3 4" key="1">
    <citation type="journal article" date="2018" name="Biotechnol. Biofuels">
        <title>Integrative visual omics of the white-rot fungus Polyporus brumalis exposes the biotechnological potential of its oxidative enzymes for delignifying raw plant biomass.</title>
        <authorList>
            <person name="Miyauchi S."/>
            <person name="Rancon A."/>
            <person name="Drula E."/>
            <person name="Hage H."/>
            <person name="Chaduli D."/>
            <person name="Favel A."/>
            <person name="Grisel S."/>
            <person name="Henrissat B."/>
            <person name="Herpoel-Gimbert I."/>
            <person name="Ruiz-Duenas F.J."/>
            <person name="Chevret D."/>
            <person name="Hainaut M."/>
            <person name="Lin J."/>
            <person name="Wang M."/>
            <person name="Pangilinan J."/>
            <person name="Lipzen A."/>
            <person name="Lesage-Meessen L."/>
            <person name="Navarro D."/>
            <person name="Riley R."/>
            <person name="Grigoriev I.V."/>
            <person name="Zhou S."/>
            <person name="Raouche S."/>
            <person name="Rosso M.N."/>
        </authorList>
    </citation>
    <scope>NUCLEOTIDE SEQUENCE [LARGE SCALE GENOMIC DNA]</scope>
    <source>
        <strain evidence="3 4">BRFM 1820</strain>
    </source>
</reference>
<organism evidence="3 4">
    <name type="scientific">Lentinus brumalis</name>
    <dbReference type="NCBI Taxonomy" id="2498619"/>
    <lineage>
        <taxon>Eukaryota</taxon>
        <taxon>Fungi</taxon>
        <taxon>Dikarya</taxon>
        <taxon>Basidiomycota</taxon>
        <taxon>Agaricomycotina</taxon>
        <taxon>Agaricomycetes</taxon>
        <taxon>Polyporales</taxon>
        <taxon>Polyporaceae</taxon>
        <taxon>Lentinus</taxon>
    </lineage>
</organism>
<feature type="domain" description="DUF8212" evidence="2">
    <location>
        <begin position="722"/>
        <end position="839"/>
    </location>
</feature>
<dbReference type="InterPro" id="IPR010730">
    <property type="entry name" value="HET"/>
</dbReference>
<protein>
    <submittedName>
        <fullName evidence="3">Uncharacterized protein</fullName>
    </submittedName>
</protein>
<proteinExistence type="predicted"/>
<gene>
    <name evidence="3" type="ORF">OH76DRAFT_1484859</name>
</gene>
<evidence type="ECO:0000259" key="2">
    <source>
        <dbReference type="Pfam" id="PF26640"/>
    </source>
</evidence>
<name>A0A371D423_9APHY</name>